<protein>
    <recommendedName>
        <fullName evidence="14">Cytochrome P450</fullName>
    </recommendedName>
</protein>
<gene>
    <name evidence="12" type="ORF">EWM64_g367</name>
</gene>
<keyword evidence="13" id="KW-1185">Reference proteome</keyword>
<dbReference type="GO" id="GO:0004497">
    <property type="term" value="F:monooxygenase activity"/>
    <property type="evidence" value="ECO:0007669"/>
    <property type="project" value="UniProtKB-KW"/>
</dbReference>
<evidence type="ECO:0000256" key="8">
    <source>
        <dbReference type="ARBA" id="ARBA00023033"/>
    </source>
</evidence>
<evidence type="ECO:0000256" key="7">
    <source>
        <dbReference type="ARBA" id="ARBA00023004"/>
    </source>
</evidence>
<dbReference type="CDD" id="cd11065">
    <property type="entry name" value="CYP64-like"/>
    <property type="match status" value="1"/>
</dbReference>
<comment type="caution">
    <text evidence="12">The sequence shown here is derived from an EMBL/GenBank/DDBJ whole genome shotgun (WGS) entry which is preliminary data.</text>
</comment>
<dbReference type="PANTHER" id="PTHR46300:SF7">
    <property type="entry name" value="P450, PUTATIVE (EUROFUNG)-RELATED"/>
    <property type="match status" value="1"/>
</dbReference>
<dbReference type="STRING" id="135208.A0A4Z0ACX3"/>
<evidence type="ECO:0000256" key="3">
    <source>
        <dbReference type="ARBA" id="ARBA00010617"/>
    </source>
</evidence>
<organism evidence="12 13">
    <name type="scientific">Hericium alpestre</name>
    <dbReference type="NCBI Taxonomy" id="135208"/>
    <lineage>
        <taxon>Eukaryota</taxon>
        <taxon>Fungi</taxon>
        <taxon>Dikarya</taxon>
        <taxon>Basidiomycota</taxon>
        <taxon>Agaricomycotina</taxon>
        <taxon>Agaricomycetes</taxon>
        <taxon>Russulales</taxon>
        <taxon>Hericiaceae</taxon>
        <taxon>Hericium</taxon>
    </lineage>
</organism>
<evidence type="ECO:0000256" key="11">
    <source>
        <dbReference type="SAM" id="SignalP"/>
    </source>
</evidence>
<dbReference type="InterPro" id="IPR036396">
    <property type="entry name" value="Cyt_P450_sf"/>
</dbReference>
<evidence type="ECO:0000256" key="9">
    <source>
        <dbReference type="PIRSR" id="PIRSR602401-1"/>
    </source>
</evidence>
<feature type="binding site" description="axial binding residue" evidence="9">
    <location>
        <position position="440"/>
    </location>
    <ligand>
        <name>heme</name>
        <dbReference type="ChEBI" id="CHEBI:30413"/>
    </ligand>
    <ligandPart>
        <name>Fe</name>
        <dbReference type="ChEBI" id="CHEBI:18248"/>
    </ligandPart>
</feature>
<feature type="chain" id="PRO_5021503436" description="Cytochrome P450" evidence="11">
    <location>
        <begin position="17"/>
        <end position="514"/>
    </location>
</feature>
<dbReference type="InterPro" id="IPR017972">
    <property type="entry name" value="Cyt_P450_CS"/>
</dbReference>
<dbReference type="GO" id="GO:0016705">
    <property type="term" value="F:oxidoreductase activity, acting on paired donors, with incorporation or reduction of molecular oxygen"/>
    <property type="evidence" value="ECO:0007669"/>
    <property type="project" value="InterPro"/>
</dbReference>
<dbReference type="GO" id="GO:0005506">
    <property type="term" value="F:iron ion binding"/>
    <property type="evidence" value="ECO:0007669"/>
    <property type="project" value="InterPro"/>
</dbReference>
<sequence length="514" mass="57314">MPALLSSLSALDISLALVGLYVVRKLVTPKPAAPLPPGPSGKPLIGNLLDMPKEYDYKTFAQWGEQYGGIVSLNILGQSIIILNTTQAVSDMLDKKSSIYSDRPYLTMACELVGLKKLLGLSTYGDRFREYRRMLFRVMGSKSSMARYQNVEELETHRFLKRVLANPKDLENQIRRTAGAIILSIGYGYNIEEKDDHFVHIAQVMMDDFSKLTEPGAFLVDTIPILRYLPEWFPGAGFHRLAKEYSVNLQAVVNEPFNWTKKQIAAGSAKPSFASDQMDEVTSDPTKEEILKWASAALYAGGSDTTPSSIYSFYLAMTLHPEIQTKAQAEIDAVVGNERLPTFADRPNLPYIDAIVKEVARWNPVAPIGLPHRLKEDDIQGGYLIPKDSIVIANIWKFLHDPETYKNPLEFQPERFLKTETHEPETDPYLYAFGFGRRVCPGSLLADASVFISIVMSLAAFDILKPRDANGNEITPSGEYISSTVSHAKHFDCEIKPRSQKAAALINAVSLQED</sequence>
<dbReference type="InterPro" id="IPR050364">
    <property type="entry name" value="Cytochrome_P450_fung"/>
</dbReference>
<dbReference type="OrthoDB" id="2789670at2759"/>
<dbReference type="AlphaFoldDB" id="A0A4Z0ACX3"/>
<dbReference type="Proteomes" id="UP000298061">
    <property type="component" value="Unassembled WGS sequence"/>
</dbReference>
<dbReference type="PRINTS" id="PR00385">
    <property type="entry name" value="P450"/>
</dbReference>
<keyword evidence="6 10" id="KW-0560">Oxidoreductase</keyword>
<accession>A0A4Z0ACX3</accession>
<comment type="similarity">
    <text evidence="3 10">Belongs to the cytochrome P450 family.</text>
</comment>
<evidence type="ECO:0008006" key="14">
    <source>
        <dbReference type="Google" id="ProtNLM"/>
    </source>
</evidence>
<evidence type="ECO:0000256" key="2">
    <source>
        <dbReference type="ARBA" id="ARBA00005179"/>
    </source>
</evidence>
<evidence type="ECO:0000256" key="10">
    <source>
        <dbReference type="RuleBase" id="RU000461"/>
    </source>
</evidence>
<keyword evidence="8 10" id="KW-0503">Monooxygenase</keyword>
<dbReference type="SUPFAM" id="SSF48264">
    <property type="entry name" value="Cytochrome P450"/>
    <property type="match status" value="1"/>
</dbReference>
<evidence type="ECO:0000313" key="13">
    <source>
        <dbReference type="Proteomes" id="UP000298061"/>
    </source>
</evidence>
<dbReference type="EMBL" id="SFCI01000017">
    <property type="protein sequence ID" value="TFY83648.1"/>
    <property type="molecule type" value="Genomic_DNA"/>
</dbReference>
<dbReference type="PROSITE" id="PS00086">
    <property type="entry name" value="CYTOCHROME_P450"/>
    <property type="match status" value="1"/>
</dbReference>
<keyword evidence="5 9" id="KW-0479">Metal-binding</keyword>
<reference evidence="12 13" key="1">
    <citation type="submission" date="2019-02" db="EMBL/GenBank/DDBJ databases">
        <title>Genome sequencing of the rare red list fungi Hericium alpestre (H. flagellum).</title>
        <authorList>
            <person name="Buettner E."/>
            <person name="Kellner H."/>
        </authorList>
    </citation>
    <scope>NUCLEOTIDE SEQUENCE [LARGE SCALE GENOMIC DNA]</scope>
    <source>
        <strain evidence="12 13">DSM 108284</strain>
    </source>
</reference>
<feature type="signal peptide" evidence="11">
    <location>
        <begin position="1"/>
        <end position="16"/>
    </location>
</feature>
<evidence type="ECO:0000313" key="12">
    <source>
        <dbReference type="EMBL" id="TFY83648.1"/>
    </source>
</evidence>
<dbReference type="GO" id="GO:0020037">
    <property type="term" value="F:heme binding"/>
    <property type="evidence" value="ECO:0007669"/>
    <property type="project" value="InterPro"/>
</dbReference>
<comment type="pathway">
    <text evidence="2">Secondary metabolite biosynthesis.</text>
</comment>
<evidence type="ECO:0000256" key="1">
    <source>
        <dbReference type="ARBA" id="ARBA00001971"/>
    </source>
</evidence>
<dbReference type="PRINTS" id="PR00463">
    <property type="entry name" value="EP450I"/>
</dbReference>
<comment type="cofactor">
    <cofactor evidence="1 9">
        <name>heme</name>
        <dbReference type="ChEBI" id="CHEBI:30413"/>
    </cofactor>
</comment>
<keyword evidence="7 9" id="KW-0408">Iron</keyword>
<dbReference type="InterPro" id="IPR002401">
    <property type="entry name" value="Cyt_P450_E_grp-I"/>
</dbReference>
<keyword evidence="4 9" id="KW-0349">Heme</keyword>
<dbReference type="Pfam" id="PF00067">
    <property type="entry name" value="p450"/>
    <property type="match status" value="1"/>
</dbReference>
<name>A0A4Z0ACX3_9AGAM</name>
<dbReference type="Gene3D" id="1.10.630.10">
    <property type="entry name" value="Cytochrome P450"/>
    <property type="match status" value="1"/>
</dbReference>
<proteinExistence type="inferred from homology"/>
<dbReference type="PANTHER" id="PTHR46300">
    <property type="entry name" value="P450, PUTATIVE (EUROFUNG)-RELATED-RELATED"/>
    <property type="match status" value="1"/>
</dbReference>
<evidence type="ECO:0000256" key="4">
    <source>
        <dbReference type="ARBA" id="ARBA00022617"/>
    </source>
</evidence>
<dbReference type="InterPro" id="IPR001128">
    <property type="entry name" value="Cyt_P450"/>
</dbReference>
<evidence type="ECO:0000256" key="6">
    <source>
        <dbReference type="ARBA" id="ARBA00023002"/>
    </source>
</evidence>
<evidence type="ECO:0000256" key="5">
    <source>
        <dbReference type="ARBA" id="ARBA00022723"/>
    </source>
</evidence>
<keyword evidence="11" id="KW-0732">Signal</keyword>